<evidence type="ECO:0000256" key="7">
    <source>
        <dbReference type="NCBIfam" id="TIGR00131"/>
    </source>
</evidence>
<protein>
    <recommendedName>
        <fullName evidence="7">Galactokinase</fullName>
        <ecNumber evidence="7">2.7.1.6</ecNumber>
    </recommendedName>
</protein>
<evidence type="ECO:0000259" key="8">
    <source>
        <dbReference type="Pfam" id="PF00288"/>
    </source>
</evidence>
<evidence type="ECO:0000313" key="12">
    <source>
        <dbReference type="Proteomes" id="UP000772618"/>
    </source>
</evidence>
<reference evidence="11 12" key="1">
    <citation type="submission" date="2021-05" db="EMBL/GenBank/DDBJ databases">
        <title>A Polyphasic approach of four new species of the genus Ohtaekwangia: Ohtaekwangia histidinii sp. nov., Ohtaekwangia cretensis sp. nov., Ohtaekwangia indiensis sp. nov., Ohtaekwangia reichenbachii sp. nov. from diverse environment.</title>
        <authorList>
            <person name="Octaviana S."/>
        </authorList>
    </citation>
    <scope>NUCLEOTIDE SEQUENCE [LARGE SCALE GENOMIC DNA]</scope>
    <source>
        <strain evidence="11 12">PWU20</strain>
    </source>
</reference>
<feature type="domain" description="Galactokinase N-terminal" evidence="10">
    <location>
        <begin position="11"/>
        <end position="58"/>
    </location>
</feature>
<keyword evidence="5" id="KW-0067">ATP-binding</keyword>
<keyword evidence="6" id="KW-0119">Carbohydrate metabolism</keyword>
<dbReference type="SUPFAM" id="SSF55060">
    <property type="entry name" value="GHMP Kinase, C-terminal domain"/>
    <property type="match status" value="1"/>
</dbReference>
<keyword evidence="2 11" id="KW-0808">Transferase</keyword>
<dbReference type="InterPro" id="IPR000705">
    <property type="entry name" value="Galactokinase"/>
</dbReference>
<dbReference type="InterPro" id="IPR006206">
    <property type="entry name" value="Mevalonate/galactokinase"/>
</dbReference>
<keyword evidence="3" id="KW-0547">Nucleotide-binding</keyword>
<organism evidence="11 12">
    <name type="scientific">Chryseosolibacter indicus</name>
    <dbReference type="NCBI Taxonomy" id="2782351"/>
    <lineage>
        <taxon>Bacteria</taxon>
        <taxon>Pseudomonadati</taxon>
        <taxon>Bacteroidota</taxon>
        <taxon>Cytophagia</taxon>
        <taxon>Cytophagales</taxon>
        <taxon>Chryseotaleaceae</taxon>
        <taxon>Chryseosolibacter</taxon>
    </lineage>
</organism>
<evidence type="ECO:0000256" key="4">
    <source>
        <dbReference type="ARBA" id="ARBA00022777"/>
    </source>
</evidence>
<dbReference type="Proteomes" id="UP000772618">
    <property type="component" value="Unassembled WGS sequence"/>
</dbReference>
<evidence type="ECO:0000256" key="3">
    <source>
        <dbReference type="ARBA" id="ARBA00022741"/>
    </source>
</evidence>
<sequence>MSNLAREIATKFKEVFKTEPIIVRSPGRINLIGEHTDYNDGFVMPAAIDKEVIFAIAPSANEKSIVHSAMYNEQFEFDLQNPQKVKEPKWANFLLGVLYKLKQEGYAIKPFSCVFGGEVPMGAGLSSSAAIECGFGYALSEVNNLNVPRLDIVRIGQWSEHNFVGVMCGIMDQYASVMGKENHVIVLDCRSLTHRYSPIDLKEYTLILCDTKVKHSLVDSEYNTRRSECETGVSVLKKHHPQIQSLRDVSRDMLEAHRDELKGKVYDRCLYVVQEIERVQQASLDLEKGDLTSFGQKMFETHEGLSELYEVSCKELDFLVNEAKKFKEVLGARMMGGGFGGCTINIVRKDFVTEFENNLKVNYKKAFNIDMPTYKVNIKDGTSIINKVQILSHESV</sequence>
<feature type="domain" description="GHMP kinase N-terminal" evidence="8">
    <location>
        <begin position="92"/>
        <end position="180"/>
    </location>
</feature>
<dbReference type="InterPro" id="IPR020568">
    <property type="entry name" value="Ribosomal_Su5_D2-typ_SF"/>
</dbReference>
<evidence type="ECO:0000259" key="9">
    <source>
        <dbReference type="Pfam" id="PF08544"/>
    </source>
</evidence>
<dbReference type="InterPro" id="IPR036554">
    <property type="entry name" value="GHMP_kinase_C_sf"/>
</dbReference>
<dbReference type="RefSeq" id="WP_254153548.1">
    <property type="nucleotide sequence ID" value="NZ_JAHESD010000017.1"/>
</dbReference>
<dbReference type="PROSITE" id="PS00627">
    <property type="entry name" value="GHMP_KINASES_ATP"/>
    <property type="match status" value="1"/>
</dbReference>
<name>A0ABS5VQ67_9BACT</name>
<evidence type="ECO:0000256" key="6">
    <source>
        <dbReference type="ARBA" id="ARBA00023144"/>
    </source>
</evidence>
<feature type="domain" description="GHMP kinase C-terminal" evidence="9">
    <location>
        <begin position="285"/>
        <end position="348"/>
    </location>
</feature>
<accession>A0ABS5VQ67</accession>
<dbReference type="PIRSF" id="PIRSF000530">
    <property type="entry name" value="Galactokinase"/>
    <property type="match status" value="1"/>
</dbReference>
<evidence type="ECO:0000313" key="11">
    <source>
        <dbReference type="EMBL" id="MBT1703585.1"/>
    </source>
</evidence>
<dbReference type="InterPro" id="IPR014721">
    <property type="entry name" value="Ribsml_uS5_D2-typ_fold_subgr"/>
</dbReference>
<evidence type="ECO:0000256" key="5">
    <source>
        <dbReference type="ARBA" id="ARBA00022840"/>
    </source>
</evidence>
<dbReference type="Gene3D" id="3.30.70.890">
    <property type="entry name" value="GHMP kinase, C-terminal domain"/>
    <property type="match status" value="1"/>
</dbReference>
<keyword evidence="6" id="KW-0299">Galactose metabolism</keyword>
<evidence type="ECO:0000256" key="2">
    <source>
        <dbReference type="ARBA" id="ARBA00022679"/>
    </source>
</evidence>
<gene>
    <name evidence="11" type="primary">galK</name>
    <name evidence="11" type="ORF">KK060_09865</name>
</gene>
<dbReference type="PANTHER" id="PTHR10457">
    <property type="entry name" value="MEVALONATE KINASE/GALACTOKINASE"/>
    <property type="match status" value="1"/>
</dbReference>
<dbReference type="EMBL" id="JAHESD010000017">
    <property type="protein sequence ID" value="MBT1703585.1"/>
    <property type="molecule type" value="Genomic_DNA"/>
</dbReference>
<evidence type="ECO:0000259" key="10">
    <source>
        <dbReference type="Pfam" id="PF10509"/>
    </source>
</evidence>
<dbReference type="InterPro" id="IPR019539">
    <property type="entry name" value="GalKase_N"/>
</dbReference>
<dbReference type="InterPro" id="IPR006203">
    <property type="entry name" value="GHMP_knse_ATP-bd_CS"/>
</dbReference>
<dbReference type="Pfam" id="PF00288">
    <property type="entry name" value="GHMP_kinases_N"/>
    <property type="match status" value="1"/>
</dbReference>
<dbReference type="PRINTS" id="PR00959">
    <property type="entry name" value="MEVGALKINASE"/>
</dbReference>
<dbReference type="PROSITE" id="PS00106">
    <property type="entry name" value="GALACTOKINASE"/>
    <property type="match status" value="1"/>
</dbReference>
<dbReference type="GO" id="GO:0004335">
    <property type="term" value="F:galactokinase activity"/>
    <property type="evidence" value="ECO:0007669"/>
    <property type="project" value="UniProtKB-EC"/>
</dbReference>
<dbReference type="Pfam" id="PF10509">
    <property type="entry name" value="GalKase_gal_bdg"/>
    <property type="match status" value="1"/>
</dbReference>
<evidence type="ECO:0000256" key="1">
    <source>
        <dbReference type="ARBA" id="ARBA00006566"/>
    </source>
</evidence>
<keyword evidence="4" id="KW-0418">Kinase</keyword>
<dbReference type="PRINTS" id="PR00473">
    <property type="entry name" value="GALCTOKINASE"/>
</dbReference>
<keyword evidence="12" id="KW-1185">Reference proteome</keyword>
<comment type="similarity">
    <text evidence="1">Belongs to the GHMP kinase family. GalK subfamily.</text>
</comment>
<dbReference type="Pfam" id="PF08544">
    <property type="entry name" value="GHMP_kinases_C"/>
    <property type="match status" value="1"/>
</dbReference>
<dbReference type="InterPro" id="IPR019741">
    <property type="entry name" value="Galactokinase_CS"/>
</dbReference>
<dbReference type="InterPro" id="IPR006204">
    <property type="entry name" value="GHMP_kinase_N_dom"/>
</dbReference>
<dbReference type="EC" id="2.7.1.6" evidence="7"/>
<dbReference type="SUPFAM" id="SSF54211">
    <property type="entry name" value="Ribosomal protein S5 domain 2-like"/>
    <property type="match status" value="1"/>
</dbReference>
<dbReference type="PANTHER" id="PTHR10457:SF7">
    <property type="entry name" value="GALACTOKINASE-RELATED"/>
    <property type="match status" value="1"/>
</dbReference>
<proteinExistence type="inferred from homology"/>
<comment type="caution">
    <text evidence="11">The sequence shown here is derived from an EMBL/GenBank/DDBJ whole genome shotgun (WGS) entry which is preliminary data.</text>
</comment>
<dbReference type="InterPro" id="IPR013750">
    <property type="entry name" value="GHMP_kinase_C_dom"/>
</dbReference>
<dbReference type="Gene3D" id="3.30.230.10">
    <property type="match status" value="1"/>
</dbReference>
<dbReference type="NCBIfam" id="TIGR00131">
    <property type="entry name" value="gal_kin"/>
    <property type="match status" value="1"/>
</dbReference>